<gene>
    <name evidence="1" type="ORF">DCHRY22_LOCUS8236</name>
</gene>
<proteinExistence type="predicted"/>
<comment type="caution">
    <text evidence="1">The sequence shown here is derived from an EMBL/GenBank/DDBJ whole genome shotgun (WGS) entry which is preliminary data.</text>
</comment>
<reference evidence="1" key="1">
    <citation type="submission" date="2021-09" db="EMBL/GenBank/DDBJ databases">
        <authorList>
            <person name="Martin H S."/>
        </authorList>
    </citation>
    <scope>NUCLEOTIDE SEQUENCE</scope>
</reference>
<protein>
    <submittedName>
        <fullName evidence="1">(African queen) hypothetical protein</fullName>
    </submittedName>
</protein>
<sequence length="167" mass="19855">MENIINFQEDLYERIVKAKTNFKKSPKERITKEYVDSRLENLEQLWFEFLSGHKDLFRSHTAKDVKSSTYVTKNVYDKAEEMYLEYKCDLKTLSKQFESKLIVESNEPKSKFSNRMHANYPQINIPYFSGNYQEWTTFKALAIITNVCMRFKGFITSNVTLREKPNS</sequence>
<evidence type="ECO:0000313" key="1">
    <source>
        <dbReference type="EMBL" id="CAG9568340.1"/>
    </source>
</evidence>
<keyword evidence="2" id="KW-1185">Reference proteome</keyword>
<dbReference type="EMBL" id="CAKASE010000060">
    <property type="protein sequence ID" value="CAG9568340.1"/>
    <property type="molecule type" value="Genomic_DNA"/>
</dbReference>
<organism evidence="1 2">
    <name type="scientific">Danaus chrysippus</name>
    <name type="common">African queen</name>
    <dbReference type="NCBI Taxonomy" id="151541"/>
    <lineage>
        <taxon>Eukaryota</taxon>
        <taxon>Metazoa</taxon>
        <taxon>Ecdysozoa</taxon>
        <taxon>Arthropoda</taxon>
        <taxon>Hexapoda</taxon>
        <taxon>Insecta</taxon>
        <taxon>Pterygota</taxon>
        <taxon>Neoptera</taxon>
        <taxon>Endopterygota</taxon>
        <taxon>Lepidoptera</taxon>
        <taxon>Glossata</taxon>
        <taxon>Ditrysia</taxon>
        <taxon>Papilionoidea</taxon>
        <taxon>Nymphalidae</taxon>
        <taxon>Danainae</taxon>
        <taxon>Danaini</taxon>
        <taxon>Danaina</taxon>
        <taxon>Danaus</taxon>
        <taxon>Anosia</taxon>
    </lineage>
</organism>
<accession>A0A8J2QQC2</accession>
<dbReference type="OrthoDB" id="5984724at2759"/>
<dbReference type="AlphaFoldDB" id="A0A8J2QQC2"/>
<evidence type="ECO:0000313" key="2">
    <source>
        <dbReference type="Proteomes" id="UP000789524"/>
    </source>
</evidence>
<dbReference type="Proteomes" id="UP000789524">
    <property type="component" value="Unassembled WGS sequence"/>
</dbReference>
<name>A0A8J2QQC2_9NEOP</name>